<gene>
    <name evidence="1" type="ORF">HMPREF9469_01108</name>
</gene>
<name>G5HEE6_9FIRM</name>
<organism evidence="1 2">
    <name type="scientific">[Clostridium] citroniae WAL-17108</name>
    <dbReference type="NCBI Taxonomy" id="742733"/>
    <lineage>
        <taxon>Bacteria</taxon>
        <taxon>Bacillati</taxon>
        <taxon>Bacillota</taxon>
        <taxon>Clostridia</taxon>
        <taxon>Lachnospirales</taxon>
        <taxon>Lachnospiraceae</taxon>
        <taxon>Enterocloster</taxon>
    </lineage>
</organism>
<dbReference type="HOGENOM" id="CLU_3388804_0_0_9"/>
<sequence>MRYKHIKNAGIDLSALAVGTWAIGGQKWGGCE</sequence>
<accession>G5HEE6</accession>
<dbReference type="EMBL" id="ADLJ01000007">
    <property type="protein sequence ID" value="EHF00194.1"/>
    <property type="molecule type" value="Genomic_DNA"/>
</dbReference>
<evidence type="ECO:0000313" key="2">
    <source>
        <dbReference type="Proteomes" id="UP000003763"/>
    </source>
</evidence>
<evidence type="ECO:0000313" key="1">
    <source>
        <dbReference type="EMBL" id="EHF00194.1"/>
    </source>
</evidence>
<dbReference type="PATRIC" id="fig|742733.3.peg.1123"/>
<evidence type="ECO:0008006" key="3">
    <source>
        <dbReference type="Google" id="ProtNLM"/>
    </source>
</evidence>
<dbReference type="Proteomes" id="UP000003763">
    <property type="component" value="Unassembled WGS sequence"/>
</dbReference>
<dbReference type="AlphaFoldDB" id="G5HEE6"/>
<protein>
    <recommendedName>
        <fullName evidence="3">NADP-dependent oxidoreductase domain-containing protein</fullName>
    </recommendedName>
</protein>
<proteinExistence type="predicted"/>
<comment type="caution">
    <text evidence="1">The sequence shown here is derived from an EMBL/GenBank/DDBJ whole genome shotgun (WGS) entry which is preliminary data.</text>
</comment>
<reference evidence="1 2" key="1">
    <citation type="submission" date="2011-08" db="EMBL/GenBank/DDBJ databases">
        <title>The Genome Sequence of Clostridium citroniae WAL-17108.</title>
        <authorList>
            <consortium name="The Broad Institute Genome Sequencing Platform"/>
            <person name="Earl A."/>
            <person name="Ward D."/>
            <person name="Feldgarden M."/>
            <person name="Gevers D."/>
            <person name="Finegold S.M."/>
            <person name="Summanen P.H."/>
            <person name="Molitoris D.R."/>
            <person name="Vaisanen M.L."/>
            <person name="Daigneault M."/>
            <person name="Allen-Vercoe E."/>
            <person name="Young S.K."/>
            <person name="Zeng Q."/>
            <person name="Gargeya S."/>
            <person name="Fitzgerald M."/>
            <person name="Haas B."/>
            <person name="Abouelleil A."/>
            <person name="Alvarado L."/>
            <person name="Arachchi H.M."/>
            <person name="Berlin A."/>
            <person name="Brown A."/>
            <person name="Chapman S.B."/>
            <person name="Chen Z."/>
            <person name="Dunbar C."/>
            <person name="Freedman E."/>
            <person name="Gearin G."/>
            <person name="Gellesch M."/>
            <person name="Goldberg J."/>
            <person name="Griggs A."/>
            <person name="Gujja S."/>
            <person name="Heiman D."/>
            <person name="Howarth C."/>
            <person name="Larson L."/>
            <person name="Lui A."/>
            <person name="MacDonald P.J.P."/>
            <person name="Montmayeur A."/>
            <person name="Murphy C."/>
            <person name="Neiman D."/>
            <person name="Pearson M."/>
            <person name="Priest M."/>
            <person name="Roberts A."/>
            <person name="Saif S."/>
            <person name="Shea T."/>
            <person name="Shenoy N."/>
            <person name="Sisk P."/>
            <person name="Stolte C."/>
            <person name="Sykes S."/>
            <person name="Wortman J."/>
            <person name="Nusbaum C."/>
            <person name="Birren B."/>
        </authorList>
    </citation>
    <scope>NUCLEOTIDE SEQUENCE [LARGE SCALE GENOMIC DNA]</scope>
    <source>
        <strain evidence="1 2">WAL-17108</strain>
    </source>
</reference>